<comment type="caution">
    <text evidence="1">The sequence shown here is derived from an EMBL/GenBank/DDBJ whole genome shotgun (WGS) entry which is preliminary data.</text>
</comment>
<evidence type="ECO:0000313" key="2">
    <source>
        <dbReference type="Proteomes" id="UP000324222"/>
    </source>
</evidence>
<accession>A0A5B7J257</accession>
<dbReference type="Proteomes" id="UP000324222">
    <property type="component" value="Unassembled WGS sequence"/>
</dbReference>
<gene>
    <name evidence="1" type="ORF">E2C01_085259</name>
</gene>
<keyword evidence="2" id="KW-1185">Reference proteome</keyword>
<name>A0A5B7J257_PORTR</name>
<protein>
    <submittedName>
        <fullName evidence="1">Uncharacterized protein</fullName>
    </submittedName>
</protein>
<reference evidence="1 2" key="1">
    <citation type="submission" date="2019-05" db="EMBL/GenBank/DDBJ databases">
        <title>Another draft genome of Portunus trituberculatus and its Hox gene families provides insights of decapod evolution.</title>
        <authorList>
            <person name="Jeong J.-H."/>
            <person name="Song I."/>
            <person name="Kim S."/>
            <person name="Choi T."/>
            <person name="Kim D."/>
            <person name="Ryu S."/>
            <person name="Kim W."/>
        </authorList>
    </citation>
    <scope>NUCLEOTIDE SEQUENCE [LARGE SCALE GENOMIC DNA]</scope>
    <source>
        <tissue evidence="1">Muscle</tissue>
    </source>
</reference>
<proteinExistence type="predicted"/>
<sequence length="71" mass="7627">MCRTCPVCACEPRRMCAGHCRHLLTKGHHTPLIITAEITELSGSDAKCHGAGDGLRVGYTDEHPTPCPTLV</sequence>
<dbReference type="AlphaFoldDB" id="A0A5B7J257"/>
<dbReference type="EMBL" id="VSRR010083862">
    <property type="protein sequence ID" value="MPC90282.1"/>
    <property type="molecule type" value="Genomic_DNA"/>
</dbReference>
<organism evidence="1 2">
    <name type="scientific">Portunus trituberculatus</name>
    <name type="common">Swimming crab</name>
    <name type="synonym">Neptunus trituberculatus</name>
    <dbReference type="NCBI Taxonomy" id="210409"/>
    <lineage>
        <taxon>Eukaryota</taxon>
        <taxon>Metazoa</taxon>
        <taxon>Ecdysozoa</taxon>
        <taxon>Arthropoda</taxon>
        <taxon>Crustacea</taxon>
        <taxon>Multicrustacea</taxon>
        <taxon>Malacostraca</taxon>
        <taxon>Eumalacostraca</taxon>
        <taxon>Eucarida</taxon>
        <taxon>Decapoda</taxon>
        <taxon>Pleocyemata</taxon>
        <taxon>Brachyura</taxon>
        <taxon>Eubrachyura</taxon>
        <taxon>Portunoidea</taxon>
        <taxon>Portunidae</taxon>
        <taxon>Portuninae</taxon>
        <taxon>Portunus</taxon>
    </lineage>
</organism>
<evidence type="ECO:0000313" key="1">
    <source>
        <dbReference type="EMBL" id="MPC90282.1"/>
    </source>
</evidence>